<dbReference type="Proteomes" id="UP000299102">
    <property type="component" value="Unassembled WGS sequence"/>
</dbReference>
<evidence type="ECO:0000313" key="3">
    <source>
        <dbReference type="Proteomes" id="UP000299102"/>
    </source>
</evidence>
<organism evidence="2 3">
    <name type="scientific">Eumeta variegata</name>
    <name type="common">Bagworm moth</name>
    <name type="synonym">Eumeta japonica</name>
    <dbReference type="NCBI Taxonomy" id="151549"/>
    <lineage>
        <taxon>Eukaryota</taxon>
        <taxon>Metazoa</taxon>
        <taxon>Ecdysozoa</taxon>
        <taxon>Arthropoda</taxon>
        <taxon>Hexapoda</taxon>
        <taxon>Insecta</taxon>
        <taxon>Pterygota</taxon>
        <taxon>Neoptera</taxon>
        <taxon>Endopterygota</taxon>
        <taxon>Lepidoptera</taxon>
        <taxon>Glossata</taxon>
        <taxon>Ditrysia</taxon>
        <taxon>Tineoidea</taxon>
        <taxon>Psychidae</taxon>
        <taxon>Oiketicinae</taxon>
        <taxon>Eumeta</taxon>
    </lineage>
</organism>
<proteinExistence type="predicted"/>
<name>A0A4C1VZA6_EUMVA</name>
<gene>
    <name evidence="2" type="ORF">EVAR_31605_1</name>
</gene>
<protein>
    <submittedName>
        <fullName evidence="2">Uncharacterized protein</fullName>
    </submittedName>
</protein>
<evidence type="ECO:0000256" key="1">
    <source>
        <dbReference type="SAM" id="MobiDB-lite"/>
    </source>
</evidence>
<dbReference type="EMBL" id="BGZK01000448">
    <property type="protein sequence ID" value="GBP44161.1"/>
    <property type="molecule type" value="Genomic_DNA"/>
</dbReference>
<dbReference type="AlphaFoldDB" id="A0A4C1VZA6"/>
<sequence length="212" mass="22883">MFEHSSEEAEEAAILLPVGPPAPSRLSGACQPPAANGIDIVSATVSSNVSYFATSRSVASAKVQSPSTKVGRGRLLSGLSVSGAPRDLGLVRRSLARLFTCVSYHMYDTSKVLRSSEFPHTAQSKRLQFNLYSHTVSYPERRVGVGARLDNEWLPNINVNRSVGAPVRAALVGQRLRPPLAALRTPAGEDKGREGNFHRSRPPRRAALLMGR</sequence>
<accession>A0A4C1VZA6</accession>
<feature type="region of interest" description="Disordered" evidence="1">
    <location>
        <begin position="185"/>
        <end position="212"/>
    </location>
</feature>
<reference evidence="2 3" key="1">
    <citation type="journal article" date="2019" name="Commun. Biol.">
        <title>The bagworm genome reveals a unique fibroin gene that provides high tensile strength.</title>
        <authorList>
            <person name="Kono N."/>
            <person name="Nakamura H."/>
            <person name="Ohtoshi R."/>
            <person name="Tomita M."/>
            <person name="Numata K."/>
            <person name="Arakawa K."/>
        </authorList>
    </citation>
    <scope>NUCLEOTIDE SEQUENCE [LARGE SCALE GENOMIC DNA]</scope>
</reference>
<feature type="compositionally biased region" description="Basic and acidic residues" evidence="1">
    <location>
        <begin position="187"/>
        <end position="197"/>
    </location>
</feature>
<comment type="caution">
    <text evidence="2">The sequence shown here is derived from an EMBL/GenBank/DDBJ whole genome shotgun (WGS) entry which is preliminary data.</text>
</comment>
<keyword evidence="3" id="KW-1185">Reference proteome</keyword>
<evidence type="ECO:0000313" key="2">
    <source>
        <dbReference type="EMBL" id="GBP44161.1"/>
    </source>
</evidence>